<keyword evidence="4" id="KW-0233">DNA recombination</keyword>
<evidence type="ECO:0000313" key="7">
    <source>
        <dbReference type="Proteomes" id="UP000325289"/>
    </source>
</evidence>
<dbReference type="AlphaFoldDB" id="A0A1I1T075"/>
<gene>
    <name evidence="6" type="ORF">SAMN04515678_101419</name>
</gene>
<dbReference type="PANTHER" id="PTHR30629">
    <property type="entry name" value="PROPHAGE INTEGRASE"/>
    <property type="match status" value="1"/>
</dbReference>
<sequence>MADWLNEKKIKALTWSGEAQTIRDGKIAGFFVAVNKTCKSYKIQADLWQGPSGRRTLVRTVRHTIGTTETHSLAEARNIAAELLSKIKRGVDPFPPKRQARDGADLMVVNGDPVGWNVDELMINYQAVLAAAEKSERSIHNVEETRVRYLKRWRGRMIVDIRKKDARELHAYITANHGKIVANQTMRYFRAAYNVAEALSDDEEAFEYNPVQGVIFHKERASKRVILPQLIFDWWSQVEALPNPLRQEMHKLHILSGLRPGTVMTIKREWLDLQSCTIHFPKMKTSEGFDLPLSWQMVDCVKRAEEMSKFLYSGSEWLFPTRAKDRSITHTKVIREKSMPSETGHILRHTHRTIAQSVGVSPINAKLLLDQKIPGIDGVYIHDVALFGPLLRDQQKISDCITSLATDRDAILPTHANAAQILQLSPNTKSVTRLRHAQ</sequence>
<dbReference type="Gene3D" id="1.10.150.130">
    <property type="match status" value="1"/>
</dbReference>
<protein>
    <recommendedName>
        <fullName evidence="5">Integrase DNA-binding domain-containing protein</fullName>
    </recommendedName>
</protein>
<keyword evidence="2" id="KW-0229">DNA integration</keyword>
<dbReference type="SUPFAM" id="SSF56349">
    <property type="entry name" value="DNA breaking-rejoining enzymes"/>
    <property type="match status" value="1"/>
</dbReference>
<dbReference type="EMBL" id="FOMS01000001">
    <property type="protein sequence ID" value="SFD52084.1"/>
    <property type="molecule type" value="Genomic_DNA"/>
</dbReference>
<dbReference type="GO" id="GO:0003677">
    <property type="term" value="F:DNA binding"/>
    <property type="evidence" value="ECO:0007669"/>
    <property type="project" value="UniProtKB-KW"/>
</dbReference>
<reference evidence="6 7" key="1">
    <citation type="submission" date="2016-10" db="EMBL/GenBank/DDBJ databases">
        <authorList>
            <person name="Varghese N."/>
            <person name="Submissions S."/>
        </authorList>
    </citation>
    <scope>NUCLEOTIDE SEQUENCE [LARGE SCALE GENOMIC DNA]</scope>
    <source>
        <strain evidence="7">YIM D21,KCTC 23444,ACCC 10710</strain>
    </source>
</reference>
<comment type="similarity">
    <text evidence="1">Belongs to the 'phage' integrase family.</text>
</comment>
<dbReference type="InterPro" id="IPR025166">
    <property type="entry name" value="Integrase_DNA_bind_dom"/>
</dbReference>
<name>A0A1I1T075_9RHOB</name>
<dbReference type="PANTHER" id="PTHR30629:SF2">
    <property type="entry name" value="PROPHAGE INTEGRASE INTS-RELATED"/>
    <property type="match status" value="1"/>
</dbReference>
<dbReference type="GO" id="GO:0015074">
    <property type="term" value="P:DNA integration"/>
    <property type="evidence" value="ECO:0007669"/>
    <property type="project" value="UniProtKB-KW"/>
</dbReference>
<dbReference type="InterPro" id="IPR010998">
    <property type="entry name" value="Integrase_recombinase_N"/>
</dbReference>
<dbReference type="InterPro" id="IPR011010">
    <property type="entry name" value="DNA_brk_join_enz"/>
</dbReference>
<feature type="domain" description="Integrase DNA-binding" evidence="5">
    <location>
        <begin position="5"/>
        <end position="99"/>
    </location>
</feature>
<dbReference type="Gene3D" id="3.30.160.390">
    <property type="entry name" value="Integrase, DNA-binding domain"/>
    <property type="match status" value="1"/>
</dbReference>
<dbReference type="Gene3D" id="1.10.443.10">
    <property type="entry name" value="Intergrase catalytic core"/>
    <property type="match status" value="1"/>
</dbReference>
<dbReference type="OrthoDB" id="7222937at2"/>
<keyword evidence="7" id="KW-1185">Reference proteome</keyword>
<dbReference type="InterPro" id="IPR013762">
    <property type="entry name" value="Integrase-like_cat_sf"/>
</dbReference>
<dbReference type="InterPro" id="IPR038488">
    <property type="entry name" value="Integrase_DNA-bd_sf"/>
</dbReference>
<dbReference type="GO" id="GO:0006310">
    <property type="term" value="P:DNA recombination"/>
    <property type="evidence" value="ECO:0007669"/>
    <property type="project" value="UniProtKB-KW"/>
</dbReference>
<keyword evidence="3" id="KW-0238">DNA-binding</keyword>
<dbReference type="Proteomes" id="UP000325289">
    <property type="component" value="Unassembled WGS sequence"/>
</dbReference>
<organism evidence="6 7">
    <name type="scientific">Roseivivax sediminis</name>
    <dbReference type="NCBI Taxonomy" id="936889"/>
    <lineage>
        <taxon>Bacteria</taxon>
        <taxon>Pseudomonadati</taxon>
        <taxon>Pseudomonadota</taxon>
        <taxon>Alphaproteobacteria</taxon>
        <taxon>Rhodobacterales</taxon>
        <taxon>Roseobacteraceae</taxon>
        <taxon>Roseivivax</taxon>
    </lineage>
</organism>
<evidence type="ECO:0000256" key="2">
    <source>
        <dbReference type="ARBA" id="ARBA00022908"/>
    </source>
</evidence>
<evidence type="ECO:0000259" key="5">
    <source>
        <dbReference type="Pfam" id="PF13356"/>
    </source>
</evidence>
<dbReference type="InterPro" id="IPR050808">
    <property type="entry name" value="Phage_Integrase"/>
</dbReference>
<dbReference type="RefSeq" id="WP_149754210.1">
    <property type="nucleotide sequence ID" value="NZ_FOMS01000001.1"/>
</dbReference>
<evidence type="ECO:0000256" key="4">
    <source>
        <dbReference type="ARBA" id="ARBA00023172"/>
    </source>
</evidence>
<evidence type="ECO:0000256" key="3">
    <source>
        <dbReference type="ARBA" id="ARBA00023125"/>
    </source>
</evidence>
<evidence type="ECO:0000313" key="6">
    <source>
        <dbReference type="EMBL" id="SFD52084.1"/>
    </source>
</evidence>
<dbReference type="Pfam" id="PF13356">
    <property type="entry name" value="Arm-DNA-bind_3"/>
    <property type="match status" value="1"/>
</dbReference>
<accession>A0A1I1T075</accession>
<evidence type="ECO:0000256" key="1">
    <source>
        <dbReference type="ARBA" id="ARBA00008857"/>
    </source>
</evidence>
<proteinExistence type="inferred from homology"/>